<dbReference type="InterPro" id="IPR050523">
    <property type="entry name" value="AKR_Detox_Biosynth"/>
</dbReference>
<protein>
    <submittedName>
        <fullName evidence="2">Predicted oxidoreductase</fullName>
    </submittedName>
</protein>
<dbReference type="STRING" id="1302687.SAMN05444267_100599"/>
<proteinExistence type="predicted"/>
<organism evidence="2 3">
    <name type="scientific">Chryseobacterium polytrichastri</name>
    <dbReference type="NCBI Taxonomy" id="1302687"/>
    <lineage>
        <taxon>Bacteria</taxon>
        <taxon>Pseudomonadati</taxon>
        <taxon>Bacteroidota</taxon>
        <taxon>Flavobacteriia</taxon>
        <taxon>Flavobacteriales</taxon>
        <taxon>Weeksellaceae</taxon>
        <taxon>Chryseobacterium group</taxon>
        <taxon>Chryseobacterium</taxon>
    </lineage>
</organism>
<dbReference type="Pfam" id="PF00248">
    <property type="entry name" value="Aldo_ket_red"/>
    <property type="match status" value="1"/>
</dbReference>
<dbReference type="PANTHER" id="PTHR43364:SF1">
    <property type="entry name" value="OXIDOREDUCTASE YDHF"/>
    <property type="match status" value="1"/>
</dbReference>
<evidence type="ECO:0000259" key="1">
    <source>
        <dbReference type="Pfam" id="PF00248"/>
    </source>
</evidence>
<dbReference type="InterPro" id="IPR023210">
    <property type="entry name" value="NADP_OxRdtase_dom"/>
</dbReference>
<dbReference type="SUPFAM" id="SSF51430">
    <property type="entry name" value="NAD(P)-linked oxidoreductase"/>
    <property type="match status" value="1"/>
</dbReference>
<dbReference type="InterPro" id="IPR036812">
    <property type="entry name" value="NAD(P)_OxRdtase_dom_sf"/>
</dbReference>
<dbReference type="Proteomes" id="UP000184364">
    <property type="component" value="Unassembled WGS sequence"/>
</dbReference>
<evidence type="ECO:0000313" key="2">
    <source>
        <dbReference type="EMBL" id="SHK56456.1"/>
    </source>
</evidence>
<dbReference type="Gene3D" id="3.20.20.100">
    <property type="entry name" value="NADP-dependent oxidoreductase domain"/>
    <property type="match status" value="1"/>
</dbReference>
<sequence>MNMNTTPFSKIIAGTMTWGVWGKNCNTQQMIELMHCCLENKITTFDHADIYGDYTTEAAFGKAFNESKIDRSKIQFISKCGIQMESGKRNNSVKHYDYSTSYIIWSVEQSLKNLQTDYLDLLLLHRPSPLMRADEIAEAITKLKQEGKIKDFGVSNFTPLQTDLIETKTKINYNQISFSITDFEAMTNGSLDHMQTRGITPMCWSPLGTVFKEDNDQTQRLKKMIANFSTKYDVPADIILLAWILKHPAGILPVCGTADPSRLANLMKATTVNMELQDWFALWSESAGVPVP</sequence>
<dbReference type="PANTHER" id="PTHR43364">
    <property type="entry name" value="NADH-SPECIFIC METHYLGLYOXAL REDUCTASE-RELATED"/>
    <property type="match status" value="1"/>
</dbReference>
<dbReference type="EMBL" id="FRAV01000005">
    <property type="protein sequence ID" value="SHK56456.1"/>
    <property type="molecule type" value="Genomic_DNA"/>
</dbReference>
<accession>A0A1M6THY5</accession>
<keyword evidence="3" id="KW-1185">Reference proteome</keyword>
<name>A0A1M6THY5_9FLAO</name>
<feature type="domain" description="NADP-dependent oxidoreductase" evidence="1">
    <location>
        <begin position="10"/>
        <end position="274"/>
    </location>
</feature>
<gene>
    <name evidence="2" type="ORF">SAMN05444267_100599</name>
</gene>
<dbReference type="AlphaFoldDB" id="A0A1M6THY5"/>
<dbReference type="GO" id="GO:0005829">
    <property type="term" value="C:cytosol"/>
    <property type="evidence" value="ECO:0007669"/>
    <property type="project" value="TreeGrafter"/>
</dbReference>
<reference evidence="3" key="1">
    <citation type="submission" date="2016-11" db="EMBL/GenBank/DDBJ databases">
        <authorList>
            <person name="Varghese N."/>
            <person name="Submissions S."/>
        </authorList>
    </citation>
    <scope>NUCLEOTIDE SEQUENCE [LARGE SCALE GENOMIC DNA]</scope>
    <source>
        <strain evidence="3">DSM 26899</strain>
    </source>
</reference>
<evidence type="ECO:0000313" key="3">
    <source>
        <dbReference type="Proteomes" id="UP000184364"/>
    </source>
</evidence>